<reference evidence="14 15" key="1">
    <citation type="journal article" date="2016" name="PLoS ONE">
        <title>Whole-Genome Sequence Analysis of Bombella intestini LMG 28161T, a Novel Acetic Acid Bacterium Isolated from the Crop of a Red-Tailed Bumble Bee, Bombus lapidarius.</title>
        <authorList>
            <person name="Li L."/>
            <person name="Illeghems K."/>
            <person name="Van Kerrebroeck S."/>
            <person name="Borremans W."/>
            <person name="Cleenwerck I."/>
            <person name="Smagghe G."/>
            <person name="De Vuyst L."/>
            <person name="Vandamme P."/>
        </authorList>
    </citation>
    <scope>NUCLEOTIDE SEQUENCE [LARGE SCALE GENOMIC DNA]</scope>
    <source>
        <strain evidence="14 15">R-52487</strain>
    </source>
</reference>
<evidence type="ECO:0000256" key="2">
    <source>
        <dbReference type="ARBA" id="ARBA00004370"/>
    </source>
</evidence>
<keyword evidence="8 11" id="KW-1133">Transmembrane helix</keyword>
<dbReference type="AlphaFoldDB" id="A0A1S8GQM5"/>
<dbReference type="SMART" id="SM00304">
    <property type="entry name" value="HAMP"/>
    <property type="match status" value="1"/>
</dbReference>
<dbReference type="RefSeq" id="WP_077396349.1">
    <property type="nucleotide sequence ID" value="NZ_JATM01000002.1"/>
</dbReference>
<keyword evidence="9" id="KW-0902">Two-component regulatory system</keyword>
<accession>A0A1S8GQM5</accession>
<dbReference type="InterPro" id="IPR003660">
    <property type="entry name" value="HAMP_dom"/>
</dbReference>
<comment type="subcellular location">
    <subcellularLocation>
        <location evidence="2">Membrane</location>
    </subcellularLocation>
</comment>
<feature type="domain" description="Histidine kinase" evidence="12">
    <location>
        <begin position="244"/>
        <end position="471"/>
    </location>
</feature>
<evidence type="ECO:0000256" key="4">
    <source>
        <dbReference type="ARBA" id="ARBA00022553"/>
    </source>
</evidence>
<protein>
    <recommendedName>
        <fullName evidence="3">histidine kinase</fullName>
        <ecNumber evidence="3">2.7.13.3</ecNumber>
    </recommendedName>
</protein>
<sequence>MFRSDLFRTAAFRLTLGLVCVVVLGMLLELVLLYGQISTYEQLRTNDLLRRSASVLMQEAPGDLEVRLKERSTSELRIFLNAAALFDKDHHPIAGDMTAWPAGLTASQSTQNLSFVLPDHSVTIMRFLVVEVPGMQPGKTRLLVLGRSRHMVDELRHVARQCALFSMLPVVLFALTAGMILSRRALGRITKMHHSIEQIVKGQMRERLPVGRGHDDLDRLAGSVNRMLDRLEQLMGEMRDVGNDIAHDLRTPLARVQARLDRLNGFVLTMAATTEEEARFEQAMALCQRDLEQCFSVITALLRIGEIENGQRRAGFRRMDVMPLIADMADLYEPNAETQGLILSVVPHEGPVELWGDADLLNEVLANLLDNALKFTGEGGEVTLRAGCNELCEPWFEVRDTGVGIAVEERNAVMSRFYRADKSRHIPGSGLGLSLVAAIIRLHEARLVIEENREGEVRSGTVFRLIFPHPEDAQGTGQG</sequence>
<dbReference type="PRINTS" id="PR00344">
    <property type="entry name" value="BCTRLSENSOR"/>
</dbReference>
<evidence type="ECO:0000313" key="15">
    <source>
        <dbReference type="Proteomes" id="UP000200980"/>
    </source>
</evidence>
<dbReference type="CDD" id="cd06225">
    <property type="entry name" value="HAMP"/>
    <property type="match status" value="1"/>
</dbReference>
<dbReference type="STRING" id="1539051.AL01_04475"/>
<evidence type="ECO:0000256" key="3">
    <source>
        <dbReference type="ARBA" id="ARBA00012438"/>
    </source>
</evidence>
<evidence type="ECO:0000259" key="12">
    <source>
        <dbReference type="PROSITE" id="PS50109"/>
    </source>
</evidence>
<keyword evidence="15" id="KW-1185">Reference proteome</keyword>
<dbReference type="InterPro" id="IPR050428">
    <property type="entry name" value="TCS_sensor_his_kinase"/>
</dbReference>
<evidence type="ECO:0000256" key="1">
    <source>
        <dbReference type="ARBA" id="ARBA00000085"/>
    </source>
</evidence>
<comment type="caution">
    <text evidence="14">The sequence shown here is derived from an EMBL/GenBank/DDBJ whole genome shotgun (WGS) entry which is preliminary data.</text>
</comment>
<evidence type="ECO:0000313" key="14">
    <source>
        <dbReference type="EMBL" id="OOL18985.1"/>
    </source>
</evidence>
<gene>
    <name evidence="14" type="ORF">AL01_04475</name>
</gene>
<dbReference type="Pfam" id="PF02518">
    <property type="entry name" value="HATPase_c"/>
    <property type="match status" value="1"/>
</dbReference>
<dbReference type="GO" id="GO:0005886">
    <property type="term" value="C:plasma membrane"/>
    <property type="evidence" value="ECO:0007669"/>
    <property type="project" value="TreeGrafter"/>
</dbReference>
<keyword evidence="6 11" id="KW-0812">Transmembrane</keyword>
<keyword evidence="10 11" id="KW-0472">Membrane</keyword>
<dbReference type="OrthoDB" id="9815202at2"/>
<feature type="transmembrane region" description="Helical" evidence="11">
    <location>
        <begin position="163"/>
        <end position="182"/>
    </location>
</feature>
<dbReference type="InterPro" id="IPR036097">
    <property type="entry name" value="HisK_dim/P_sf"/>
</dbReference>
<dbReference type="CDD" id="cd00082">
    <property type="entry name" value="HisKA"/>
    <property type="match status" value="1"/>
</dbReference>
<proteinExistence type="predicted"/>
<evidence type="ECO:0000256" key="7">
    <source>
        <dbReference type="ARBA" id="ARBA00022777"/>
    </source>
</evidence>
<keyword evidence="7 14" id="KW-0418">Kinase</keyword>
<dbReference type="PROSITE" id="PS50885">
    <property type="entry name" value="HAMP"/>
    <property type="match status" value="1"/>
</dbReference>
<evidence type="ECO:0000256" key="10">
    <source>
        <dbReference type="ARBA" id="ARBA00023136"/>
    </source>
</evidence>
<dbReference type="Gene3D" id="3.30.565.10">
    <property type="entry name" value="Histidine kinase-like ATPase, C-terminal domain"/>
    <property type="match status" value="1"/>
</dbReference>
<dbReference type="Gene3D" id="1.10.287.130">
    <property type="match status" value="1"/>
</dbReference>
<dbReference type="InterPro" id="IPR005467">
    <property type="entry name" value="His_kinase_dom"/>
</dbReference>
<dbReference type="GO" id="GO:0000155">
    <property type="term" value="F:phosphorelay sensor kinase activity"/>
    <property type="evidence" value="ECO:0007669"/>
    <property type="project" value="InterPro"/>
</dbReference>
<dbReference type="PANTHER" id="PTHR45436">
    <property type="entry name" value="SENSOR HISTIDINE KINASE YKOH"/>
    <property type="match status" value="1"/>
</dbReference>
<dbReference type="SUPFAM" id="SSF47384">
    <property type="entry name" value="Homodimeric domain of signal transducing histidine kinase"/>
    <property type="match status" value="1"/>
</dbReference>
<dbReference type="SUPFAM" id="SSF55874">
    <property type="entry name" value="ATPase domain of HSP90 chaperone/DNA topoisomerase II/histidine kinase"/>
    <property type="match status" value="1"/>
</dbReference>
<dbReference type="InterPro" id="IPR003661">
    <property type="entry name" value="HisK_dim/P_dom"/>
</dbReference>
<dbReference type="InterPro" id="IPR036890">
    <property type="entry name" value="HATPase_C_sf"/>
</dbReference>
<evidence type="ECO:0000256" key="8">
    <source>
        <dbReference type="ARBA" id="ARBA00022989"/>
    </source>
</evidence>
<dbReference type="Pfam" id="PF00672">
    <property type="entry name" value="HAMP"/>
    <property type="match status" value="1"/>
</dbReference>
<feature type="transmembrane region" description="Helical" evidence="11">
    <location>
        <begin position="12"/>
        <end position="34"/>
    </location>
</feature>
<feature type="domain" description="HAMP" evidence="13">
    <location>
        <begin position="183"/>
        <end position="236"/>
    </location>
</feature>
<dbReference type="SUPFAM" id="SSF158472">
    <property type="entry name" value="HAMP domain-like"/>
    <property type="match status" value="1"/>
</dbReference>
<name>A0A1S8GQM5_9PROT</name>
<keyword evidence="4" id="KW-0597">Phosphoprotein</keyword>
<evidence type="ECO:0000256" key="9">
    <source>
        <dbReference type="ARBA" id="ARBA00023012"/>
    </source>
</evidence>
<evidence type="ECO:0000256" key="5">
    <source>
        <dbReference type="ARBA" id="ARBA00022679"/>
    </source>
</evidence>
<dbReference type="SMART" id="SM00387">
    <property type="entry name" value="HATPase_c"/>
    <property type="match status" value="1"/>
</dbReference>
<dbReference type="EMBL" id="JATM01000002">
    <property type="protein sequence ID" value="OOL18985.1"/>
    <property type="molecule type" value="Genomic_DNA"/>
</dbReference>
<dbReference type="InterPro" id="IPR004358">
    <property type="entry name" value="Sig_transdc_His_kin-like_C"/>
</dbReference>
<dbReference type="Proteomes" id="UP000200980">
    <property type="component" value="Unassembled WGS sequence"/>
</dbReference>
<keyword evidence="5" id="KW-0808">Transferase</keyword>
<dbReference type="SMART" id="SM00388">
    <property type="entry name" value="HisKA"/>
    <property type="match status" value="1"/>
</dbReference>
<organism evidence="14 15">
    <name type="scientific">Bombella intestini</name>
    <dbReference type="NCBI Taxonomy" id="1539051"/>
    <lineage>
        <taxon>Bacteria</taxon>
        <taxon>Pseudomonadati</taxon>
        <taxon>Pseudomonadota</taxon>
        <taxon>Alphaproteobacteria</taxon>
        <taxon>Acetobacterales</taxon>
        <taxon>Acetobacteraceae</taxon>
        <taxon>Bombella</taxon>
    </lineage>
</organism>
<dbReference type="EC" id="2.7.13.3" evidence="3"/>
<dbReference type="PANTHER" id="PTHR45436:SF8">
    <property type="entry name" value="HISTIDINE KINASE"/>
    <property type="match status" value="1"/>
</dbReference>
<dbReference type="InterPro" id="IPR003594">
    <property type="entry name" value="HATPase_dom"/>
</dbReference>
<comment type="catalytic activity">
    <reaction evidence="1">
        <text>ATP + protein L-histidine = ADP + protein N-phospho-L-histidine.</text>
        <dbReference type="EC" id="2.7.13.3"/>
    </reaction>
</comment>
<evidence type="ECO:0000256" key="11">
    <source>
        <dbReference type="SAM" id="Phobius"/>
    </source>
</evidence>
<evidence type="ECO:0000259" key="13">
    <source>
        <dbReference type="PROSITE" id="PS50885"/>
    </source>
</evidence>
<evidence type="ECO:0000256" key="6">
    <source>
        <dbReference type="ARBA" id="ARBA00022692"/>
    </source>
</evidence>
<dbReference type="PROSITE" id="PS50109">
    <property type="entry name" value="HIS_KIN"/>
    <property type="match status" value="1"/>
</dbReference>